<dbReference type="PANTHER" id="PTHR35273:SF2">
    <property type="entry name" value="ALPHA-GALACTOSIDASE"/>
    <property type="match status" value="1"/>
</dbReference>
<dbReference type="EMBL" id="SNYO01000003">
    <property type="protein sequence ID" value="TDQ61037.1"/>
    <property type="molecule type" value="Genomic_DNA"/>
</dbReference>
<dbReference type="Proteomes" id="UP000295705">
    <property type="component" value="Unassembled WGS sequence"/>
</dbReference>
<dbReference type="InterPro" id="IPR017853">
    <property type="entry name" value="GH"/>
</dbReference>
<sequence>MTRAGLVALVCGGLMMALACGSPAGAGGGVPAPAGSTWQYQLQGPVDTSVDAATYDVDLFSTSAQTVAALHADGRQVVCYVNAGALEDWRPDAGALPEEVRGQELEDWPDEYWLDVRRTDVLEPWLAARFDLCKEKGFDAVEPDNVDGYTHPTGFPLTEDDQLAYNRLLARLAHERGLAVGLKNDLDQVDDLVGDFDFAVNEQCAQYRECEALAPFVAAQKPVYHVEYDLPLASFCPPPTGFRSIRKNIVLDAPVETCPAPAP</sequence>
<protein>
    <recommendedName>
        <fullName evidence="2">Glycoside-hydrolase family GH114 TIM-barrel domain-containing protein</fullName>
    </recommendedName>
</protein>
<evidence type="ECO:0000259" key="2">
    <source>
        <dbReference type="Pfam" id="PF03537"/>
    </source>
</evidence>
<reference evidence="3 4" key="1">
    <citation type="submission" date="2019-03" db="EMBL/GenBank/DDBJ databases">
        <title>Genomic Encyclopedia of Type Strains, Phase IV (KMG-IV): sequencing the most valuable type-strain genomes for metagenomic binning, comparative biology and taxonomic classification.</title>
        <authorList>
            <person name="Goeker M."/>
        </authorList>
    </citation>
    <scope>NUCLEOTIDE SEQUENCE [LARGE SCALE GENOMIC DNA]</scope>
    <source>
        <strain evidence="3 4">DSM 45775</strain>
    </source>
</reference>
<dbReference type="PANTHER" id="PTHR35273">
    <property type="entry name" value="ALPHA-1,4 POLYGALACTOSAMINIDASE, PUTATIVE (AFU_ORTHOLOGUE AFUA_3G07890)-RELATED"/>
    <property type="match status" value="1"/>
</dbReference>
<dbReference type="InterPro" id="IPR013785">
    <property type="entry name" value="Aldolase_TIM"/>
</dbReference>
<dbReference type="Pfam" id="PF03537">
    <property type="entry name" value="Glyco_hydro_114"/>
    <property type="match status" value="1"/>
</dbReference>
<keyword evidence="4" id="KW-1185">Reference proteome</keyword>
<dbReference type="Gene3D" id="3.20.20.70">
    <property type="entry name" value="Aldolase class I"/>
    <property type="match status" value="1"/>
</dbReference>
<dbReference type="PROSITE" id="PS51257">
    <property type="entry name" value="PROKAR_LIPOPROTEIN"/>
    <property type="match status" value="1"/>
</dbReference>
<organism evidence="3 4">
    <name type="scientific">Actinomycetospora succinea</name>
    <dbReference type="NCBI Taxonomy" id="663603"/>
    <lineage>
        <taxon>Bacteria</taxon>
        <taxon>Bacillati</taxon>
        <taxon>Actinomycetota</taxon>
        <taxon>Actinomycetes</taxon>
        <taxon>Pseudonocardiales</taxon>
        <taxon>Pseudonocardiaceae</taxon>
        <taxon>Actinomycetospora</taxon>
    </lineage>
</organism>
<dbReference type="AlphaFoldDB" id="A0A4R6VI17"/>
<feature type="chain" id="PRO_5020531685" description="Glycoside-hydrolase family GH114 TIM-barrel domain-containing protein" evidence="1">
    <location>
        <begin position="27"/>
        <end position="263"/>
    </location>
</feature>
<evidence type="ECO:0000313" key="4">
    <source>
        <dbReference type="Proteomes" id="UP000295705"/>
    </source>
</evidence>
<evidence type="ECO:0000256" key="1">
    <source>
        <dbReference type="SAM" id="SignalP"/>
    </source>
</evidence>
<comment type="caution">
    <text evidence="3">The sequence shown here is derived from an EMBL/GenBank/DDBJ whole genome shotgun (WGS) entry which is preliminary data.</text>
</comment>
<gene>
    <name evidence="3" type="ORF">EV188_103543</name>
</gene>
<evidence type="ECO:0000313" key="3">
    <source>
        <dbReference type="EMBL" id="TDQ61037.1"/>
    </source>
</evidence>
<accession>A0A4R6VI17</accession>
<dbReference type="SUPFAM" id="SSF51445">
    <property type="entry name" value="(Trans)glycosidases"/>
    <property type="match status" value="1"/>
</dbReference>
<feature type="signal peptide" evidence="1">
    <location>
        <begin position="1"/>
        <end position="26"/>
    </location>
</feature>
<feature type="domain" description="Glycoside-hydrolase family GH114 TIM-barrel" evidence="2">
    <location>
        <begin position="37"/>
        <end position="251"/>
    </location>
</feature>
<dbReference type="InterPro" id="IPR004352">
    <property type="entry name" value="GH114_TIM-barrel"/>
</dbReference>
<dbReference type="RefSeq" id="WP_208114178.1">
    <property type="nucleotide sequence ID" value="NZ_BAABHR010000050.1"/>
</dbReference>
<proteinExistence type="predicted"/>
<keyword evidence="1" id="KW-0732">Signal</keyword>
<name>A0A4R6VI17_9PSEU</name>